<dbReference type="Pfam" id="PF01381">
    <property type="entry name" value="HTH_3"/>
    <property type="match status" value="1"/>
</dbReference>
<dbReference type="SMART" id="SM00530">
    <property type="entry name" value="HTH_XRE"/>
    <property type="match status" value="1"/>
</dbReference>
<dbReference type="AlphaFoldDB" id="A0A133U5M6"/>
<gene>
    <name evidence="2" type="ORF">AKJ57_05215</name>
</gene>
<dbReference type="InterPro" id="IPR010982">
    <property type="entry name" value="Lambda_DNA-bd_dom_sf"/>
</dbReference>
<dbReference type="Proteomes" id="UP000070163">
    <property type="component" value="Unassembled WGS sequence"/>
</dbReference>
<dbReference type="PATRIC" id="fig|1698259.3.peg.1470"/>
<dbReference type="PIRSF" id="PIRSF037724">
    <property type="entry name" value="TF_HTH_MJ1545_prd"/>
    <property type="match status" value="1"/>
</dbReference>
<evidence type="ECO:0000313" key="2">
    <source>
        <dbReference type="EMBL" id="KXA89500.1"/>
    </source>
</evidence>
<evidence type="ECO:0000313" key="3">
    <source>
        <dbReference type="Proteomes" id="UP000070163"/>
    </source>
</evidence>
<dbReference type="Gene3D" id="1.10.260.40">
    <property type="entry name" value="lambda repressor-like DNA-binding domains"/>
    <property type="match status" value="1"/>
</dbReference>
<dbReference type="InterPro" id="IPR001387">
    <property type="entry name" value="Cro/C1-type_HTH"/>
</dbReference>
<protein>
    <submittedName>
        <fullName evidence="2">XRE family transcriptional regulator</fullName>
    </submittedName>
</protein>
<dbReference type="GO" id="GO:0003677">
    <property type="term" value="F:DNA binding"/>
    <property type="evidence" value="ECO:0007669"/>
    <property type="project" value="InterPro"/>
</dbReference>
<feature type="domain" description="HTH cro/C1-type" evidence="1">
    <location>
        <begin position="14"/>
        <end position="68"/>
    </location>
</feature>
<keyword evidence="3" id="KW-1185">Reference proteome</keyword>
<dbReference type="EMBL" id="LHXJ01000076">
    <property type="protein sequence ID" value="KXA89500.1"/>
    <property type="molecule type" value="Genomic_DNA"/>
</dbReference>
<dbReference type="PROSITE" id="PS50943">
    <property type="entry name" value="HTH_CROC1"/>
    <property type="match status" value="1"/>
</dbReference>
<evidence type="ECO:0000259" key="1">
    <source>
        <dbReference type="PROSITE" id="PS50943"/>
    </source>
</evidence>
<proteinExistence type="predicted"/>
<dbReference type="SUPFAM" id="SSF47413">
    <property type="entry name" value="lambda repressor-like DNA-binding domains"/>
    <property type="match status" value="1"/>
</dbReference>
<dbReference type="CDD" id="cd00093">
    <property type="entry name" value="HTH_XRE"/>
    <property type="match status" value="1"/>
</dbReference>
<organism evidence="2 3">
    <name type="scientific">candidate division MSBL1 archaeon SCGC-AAA259A05</name>
    <dbReference type="NCBI Taxonomy" id="1698259"/>
    <lineage>
        <taxon>Archaea</taxon>
        <taxon>Methanobacteriati</taxon>
        <taxon>Methanobacteriota</taxon>
        <taxon>candidate division MSBL1</taxon>
    </lineage>
</organism>
<feature type="non-terminal residue" evidence="2">
    <location>
        <position position="1"/>
    </location>
</feature>
<dbReference type="InterPro" id="IPR017271">
    <property type="entry name" value="Tscrpt_reg_HTH_MJ1545_prd"/>
</dbReference>
<comment type="caution">
    <text evidence="2">The sequence shown here is derived from an EMBL/GenBank/DDBJ whole genome shotgun (WGS) entry which is preliminary data.</text>
</comment>
<reference evidence="2 3" key="1">
    <citation type="journal article" date="2016" name="Sci. Rep.">
        <title>Metabolic traits of an uncultured archaeal lineage -MSBL1- from brine pools of the Red Sea.</title>
        <authorList>
            <person name="Mwirichia R."/>
            <person name="Alam I."/>
            <person name="Rashid M."/>
            <person name="Vinu M."/>
            <person name="Ba-Alawi W."/>
            <person name="Anthony Kamau A."/>
            <person name="Kamanda Ngugi D."/>
            <person name="Goker M."/>
            <person name="Klenk H.P."/>
            <person name="Bajic V."/>
            <person name="Stingl U."/>
        </authorList>
    </citation>
    <scope>NUCLEOTIDE SEQUENCE [LARGE SCALE GENOMIC DNA]</scope>
    <source>
        <strain evidence="2">SCGC-AAA259A05</strain>
    </source>
</reference>
<sequence>AGDISTSNDPGSAIRQWRKKFEIKQKTLAEKLDISPSVISDYESGRRNSPGTGIIKKIVRAFLEADEEKGGQVTRAFANRFGAHLPPEIILDMQEFEKPMSGKELANAVDGKILANEDSLNRNLFGYTVIDSLKAVLELTSEDFMGLYGLTTERALIFTKVSTGRSPLVAIKVRGIIPGTIVLHGKIKEADSLGVKIAEILKVPLILSKKPTAEKLLEDLQKSVP</sequence>
<name>A0A133U5M6_9EURY</name>
<accession>A0A133U5M6</accession>